<reference evidence="2" key="1">
    <citation type="submission" date="2023-07" db="EMBL/GenBank/DDBJ databases">
        <title>30 novel species of actinomycetes from the DSMZ collection.</title>
        <authorList>
            <person name="Nouioui I."/>
        </authorList>
    </citation>
    <scope>NUCLEOTIDE SEQUENCE [LARGE SCALE GENOMIC DNA]</scope>
    <source>
        <strain evidence="2">DSM 41699</strain>
    </source>
</reference>
<comment type="caution">
    <text evidence="1">The sequence shown here is derived from an EMBL/GenBank/DDBJ whole genome shotgun (WGS) entry which is preliminary data.</text>
</comment>
<dbReference type="Proteomes" id="UP001183809">
    <property type="component" value="Unassembled WGS sequence"/>
</dbReference>
<proteinExistence type="predicted"/>
<dbReference type="RefSeq" id="WP_311695471.1">
    <property type="nucleotide sequence ID" value="NZ_JAVREY010000014.1"/>
</dbReference>
<organism evidence="1 2">
    <name type="scientific">Streptomyces gibsoniae</name>
    <dbReference type="NCBI Taxonomy" id="3075529"/>
    <lineage>
        <taxon>Bacteria</taxon>
        <taxon>Bacillati</taxon>
        <taxon>Actinomycetota</taxon>
        <taxon>Actinomycetes</taxon>
        <taxon>Kitasatosporales</taxon>
        <taxon>Streptomycetaceae</taxon>
        <taxon>Streptomyces</taxon>
    </lineage>
</organism>
<protein>
    <submittedName>
        <fullName evidence="1">Uncharacterized protein</fullName>
    </submittedName>
</protein>
<evidence type="ECO:0000313" key="2">
    <source>
        <dbReference type="Proteomes" id="UP001183809"/>
    </source>
</evidence>
<name>A0ABU2TU11_9ACTN</name>
<accession>A0ABU2TU11</accession>
<gene>
    <name evidence="1" type="ORF">RM764_15095</name>
</gene>
<sequence length="155" mass="16922">MVESTGRRQFTVGDVLSVSCPSARARVARVTPFEISVDWPWAQIDPDSEVRWNGRRAIPRAVPNGEWGGLFQVDPHAGHLEAGGSCLVGIPETLVRIIDIGRFDPPADVGWLPRPHTMLIVLPVDDPHDPHAEDEGDTIDLESAAPIKIELIARG</sequence>
<dbReference type="EMBL" id="JAVREY010000014">
    <property type="protein sequence ID" value="MDT0464337.1"/>
    <property type="molecule type" value="Genomic_DNA"/>
</dbReference>
<evidence type="ECO:0000313" key="1">
    <source>
        <dbReference type="EMBL" id="MDT0464337.1"/>
    </source>
</evidence>
<keyword evidence="2" id="KW-1185">Reference proteome</keyword>